<dbReference type="Gene3D" id="1.10.510.10">
    <property type="entry name" value="Transferase(Phosphotransferase) domain 1"/>
    <property type="match status" value="2"/>
</dbReference>
<keyword evidence="7 13" id="KW-0067">ATP-binding</keyword>
<keyword evidence="3 14" id="KW-0808">Transferase</keyword>
<dbReference type="InterPro" id="IPR036860">
    <property type="entry name" value="SH2_dom_sf"/>
</dbReference>
<dbReference type="PROSITE" id="PS50011">
    <property type="entry name" value="PROTEIN_KINASE_DOM"/>
    <property type="match status" value="2"/>
</dbReference>
<feature type="binding site" evidence="13">
    <location>
        <position position="879"/>
    </location>
    <ligand>
        <name>ATP</name>
        <dbReference type="ChEBI" id="CHEBI:30616"/>
    </ligand>
</feature>
<proteinExistence type="inferred from homology"/>
<keyword evidence="2" id="KW-0597">Phosphoprotein</keyword>
<keyword evidence="9" id="KW-0472">Membrane</keyword>
<dbReference type="InterPro" id="IPR001245">
    <property type="entry name" value="Ser-Thr/Tyr_kinase_cat_dom"/>
</dbReference>
<reference evidence="17" key="1">
    <citation type="submission" date="2013-04" db="EMBL/GenBank/DDBJ databases">
        <authorList>
            <person name="Qu J."/>
            <person name="Murali S.C."/>
            <person name="Bandaranaike D."/>
            <person name="Bellair M."/>
            <person name="Blankenburg K."/>
            <person name="Chao H."/>
            <person name="Dinh H."/>
            <person name="Doddapaneni H."/>
            <person name="Downs B."/>
            <person name="Dugan-Rocha S."/>
            <person name="Elkadiri S."/>
            <person name="Gnanaolivu R.D."/>
            <person name="Hernandez B."/>
            <person name="Javaid M."/>
            <person name="Jayaseelan J.C."/>
            <person name="Lee S."/>
            <person name="Li M."/>
            <person name="Ming W."/>
            <person name="Munidasa M."/>
            <person name="Muniz J."/>
            <person name="Nguyen L."/>
            <person name="Ongeri F."/>
            <person name="Osuji N."/>
            <person name="Pu L.-L."/>
            <person name="Puazo M."/>
            <person name="Qu C."/>
            <person name="Quiroz J."/>
            <person name="Raj R."/>
            <person name="Weissenberger G."/>
            <person name="Xin Y."/>
            <person name="Zou X."/>
            <person name="Han Y."/>
            <person name="Richards S."/>
            <person name="Worley K."/>
            <person name="Muzny D."/>
            <person name="Gibbs R."/>
        </authorList>
    </citation>
    <scope>NUCLEOTIDE SEQUENCE</scope>
    <source>
        <strain evidence="17">Sampled in the wild</strain>
    </source>
</reference>
<dbReference type="EC" id="2.7.10.2" evidence="14"/>
<evidence type="ECO:0000256" key="3">
    <source>
        <dbReference type="ARBA" id="ARBA00022679"/>
    </source>
</evidence>
<dbReference type="Gene3D" id="3.30.200.20">
    <property type="entry name" value="Phosphorylase Kinase, domain 1"/>
    <property type="match status" value="1"/>
</dbReference>
<dbReference type="SMART" id="SM00295">
    <property type="entry name" value="B41"/>
    <property type="match status" value="1"/>
</dbReference>
<dbReference type="CDD" id="cd14473">
    <property type="entry name" value="FERM_B-lobe"/>
    <property type="match status" value="1"/>
</dbReference>
<evidence type="ECO:0000256" key="14">
    <source>
        <dbReference type="RuleBase" id="RU362096"/>
    </source>
</evidence>
<dbReference type="InterPro" id="IPR019748">
    <property type="entry name" value="FERM_central"/>
</dbReference>
<evidence type="ECO:0000313" key="18">
    <source>
        <dbReference type="Proteomes" id="UP000792457"/>
    </source>
</evidence>
<dbReference type="PRINTS" id="PR00109">
    <property type="entry name" value="TYRKINASE"/>
</dbReference>
<evidence type="ECO:0000313" key="17">
    <source>
        <dbReference type="EMBL" id="KAG8222937.1"/>
    </source>
</evidence>
<dbReference type="InterPro" id="IPR051286">
    <property type="entry name" value="JAK"/>
</dbReference>
<dbReference type="EMBL" id="KZ308147">
    <property type="protein sequence ID" value="KAG8222937.1"/>
    <property type="molecule type" value="Genomic_DNA"/>
</dbReference>
<dbReference type="PROSITE" id="PS50057">
    <property type="entry name" value="FERM_3"/>
    <property type="match status" value="1"/>
</dbReference>
<evidence type="ECO:0000256" key="4">
    <source>
        <dbReference type="ARBA" id="ARBA00022737"/>
    </source>
</evidence>
<evidence type="ECO:0000259" key="16">
    <source>
        <dbReference type="PROSITE" id="PS50057"/>
    </source>
</evidence>
<evidence type="ECO:0000256" key="11">
    <source>
        <dbReference type="ARBA" id="ARBA00051243"/>
    </source>
</evidence>
<sequence>MGGEVVVIHTCVDSAPEHLPLKNNLTAEDACIELSKKLRIGPVARHLFALKFHDKEVWLCPNFLLSQSESTKEFDFRCRFKVPNILTLKKIDSNAFNYYFHQVRSDVMLNKIADISYDKFKRELVGLGVTDMYRVMVEDGVERSVVESDYKKYIPKEVLKHHSFFIKKPIHDSLVSINKGGKHDPAFIKAQYLKQFEEMAPNYLTETYRALTDDGGTPCHVSIKWQQLCTIEDLCYLSARPDSMVEISRRNGIPSYLQFSETFTMFSFISSLDGYYRLMVKWTFNLCKDVITPSLQKLYKLKCHGPVGGEFSYAKLEEKRNNKPGCYILRESETSYDVYYLDVCTEESSKPTTYKITKSSDEAWMFSGNGKSYSSVADFVNICRKKEGPVLLQECLPPTEYDKSPQLICLTNTSKGDEAADGVTNADGMSLGIPLCIDTKTLQVFKGQKMLKTGSMCNVYRSLWRASKGRKVEVALKTLKQEHMDAHLREFLELANRWAFLQSTCIVKLYGVTLTSPVMMVMEYLKLGPLNVYLTENKQKMKPVDLVEAGTYLATGLWHLEEQGVVHGNIRCRKIMVCFHDDSTFKVQLSDPGLHVYSPNEKDIIFACVYWIPVECYTNFMCAQTSVAADVWAFGTTLWEIFSYGESLPEVTHLETIEKQILHGKKLPLPEGCPREVFSLMLECWDFDSHSRKKPQAVMRDINQILYQVFNSRQTHSYAFPKSAERKLVKDPESNTLFSNSSSVSEATGLTFLTSGGEGNSLLSGSSHPLGSSVFQDLSSEFSAGSSLEATWLLKDSQNQDDHSHIFQSGFSPLLPSFKFPNENVSGDSVISMQGIFELDGECNVVLQGRIGQGFYGEVYRGVLERDKDSEPEPIAVKKLKTSALLSNMQDFEREIQIMKSLKHPNIVEIKGIIEEGGGLVMEFVKHGSLLSYLKINKETLTDLNLLKFAMDVAEGMEYLGKKNIVHRDLAARNILVANKNHVKISDFGLAQVMDQDNYYILKTNRELPIKWYAPESLQDGKFSTRSDVWSYGVTLFEMFSRGEDPKLQTHAPRNQKIVNASGKEIPQGSGRDERQEQEALLEALACGTRLPCPTQCSQEIYVRLMLPCWQFQSQSRPSFGQLSNTVRELMDG</sequence>
<dbReference type="Pfam" id="PF07714">
    <property type="entry name" value="PK_Tyr_Ser-Thr"/>
    <property type="match status" value="2"/>
</dbReference>
<keyword evidence="5 13" id="KW-0547">Nucleotide-binding</keyword>
<organism evidence="17 18">
    <name type="scientific">Ladona fulva</name>
    <name type="common">Scarce chaser dragonfly</name>
    <name type="synonym">Libellula fulva</name>
    <dbReference type="NCBI Taxonomy" id="123851"/>
    <lineage>
        <taxon>Eukaryota</taxon>
        <taxon>Metazoa</taxon>
        <taxon>Ecdysozoa</taxon>
        <taxon>Arthropoda</taxon>
        <taxon>Hexapoda</taxon>
        <taxon>Insecta</taxon>
        <taxon>Pterygota</taxon>
        <taxon>Palaeoptera</taxon>
        <taxon>Odonata</taxon>
        <taxon>Epiprocta</taxon>
        <taxon>Anisoptera</taxon>
        <taxon>Libelluloidea</taxon>
        <taxon>Libellulidae</taxon>
        <taxon>Ladona</taxon>
    </lineage>
</organism>
<dbReference type="GO" id="GO:0007259">
    <property type="term" value="P:cell surface receptor signaling pathway via JAK-STAT"/>
    <property type="evidence" value="ECO:0007669"/>
    <property type="project" value="TreeGrafter"/>
</dbReference>
<dbReference type="Gene3D" id="3.30.505.10">
    <property type="entry name" value="SH2 domain"/>
    <property type="match status" value="1"/>
</dbReference>
<dbReference type="SMART" id="SM00252">
    <property type="entry name" value="SH2"/>
    <property type="match status" value="1"/>
</dbReference>
<dbReference type="PANTHER" id="PTHR45807">
    <property type="entry name" value="TYROSINE-PROTEIN KINASE HOPSCOTCH"/>
    <property type="match status" value="1"/>
</dbReference>
<dbReference type="InterPro" id="IPR011009">
    <property type="entry name" value="Kinase-like_dom_sf"/>
</dbReference>
<gene>
    <name evidence="17" type="ORF">J437_LFUL000232</name>
</gene>
<dbReference type="GO" id="GO:0009887">
    <property type="term" value="P:animal organ morphogenesis"/>
    <property type="evidence" value="ECO:0007669"/>
    <property type="project" value="UniProtKB-ARBA"/>
</dbReference>
<dbReference type="Pfam" id="PF18379">
    <property type="entry name" value="FERM_F1"/>
    <property type="match status" value="1"/>
</dbReference>
<dbReference type="InterPro" id="IPR000980">
    <property type="entry name" value="SH2"/>
</dbReference>
<dbReference type="InterPro" id="IPR008266">
    <property type="entry name" value="Tyr_kinase_AS"/>
</dbReference>
<dbReference type="GO" id="GO:0004714">
    <property type="term" value="F:transmembrane receptor protein tyrosine kinase activity"/>
    <property type="evidence" value="ECO:0007669"/>
    <property type="project" value="UniProtKB-EC"/>
</dbReference>
<comment type="catalytic activity">
    <reaction evidence="12 14">
        <text>L-tyrosyl-[protein] + ATP = O-phospho-L-tyrosyl-[protein] + ADP + H(+)</text>
        <dbReference type="Rhea" id="RHEA:10596"/>
        <dbReference type="Rhea" id="RHEA-COMP:10136"/>
        <dbReference type="Rhea" id="RHEA-COMP:20101"/>
        <dbReference type="ChEBI" id="CHEBI:15378"/>
        <dbReference type="ChEBI" id="CHEBI:30616"/>
        <dbReference type="ChEBI" id="CHEBI:46858"/>
        <dbReference type="ChEBI" id="CHEBI:61978"/>
        <dbReference type="ChEBI" id="CHEBI:456216"/>
        <dbReference type="EC" id="2.7.10.2"/>
    </reaction>
</comment>
<evidence type="ECO:0000256" key="7">
    <source>
        <dbReference type="ARBA" id="ARBA00022840"/>
    </source>
</evidence>
<dbReference type="PANTHER" id="PTHR45807:SF7">
    <property type="entry name" value="TYROSINE-PROTEIN KINASE HOPSCOTCH"/>
    <property type="match status" value="1"/>
</dbReference>
<dbReference type="GO" id="GO:0048468">
    <property type="term" value="P:cell development"/>
    <property type="evidence" value="ECO:0007669"/>
    <property type="project" value="UniProtKB-ARBA"/>
</dbReference>
<comment type="catalytic activity">
    <reaction evidence="11">
        <text>L-tyrosyl-[protein] + ATP = O-phospho-L-tyrosyl-[protein] + ADP + H(+)</text>
        <dbReference type="Rhea" id="RHEA:10596"/>
        <dbReference type="Rhea" id="RHEA-COMP:10136"/>
        <dbReference type="Rhea" id="RHEA-COMP:20101"/>
        <dbReference type="ChEBI" id="CHEBI:15378"/>
        <dbReference type="ChEBI" id="CHEBI:30616"/>
        <dbReference type="ChEBI" id="CHEBI:46858"/>
        <dbReference type="ChEBI" id="CHEBI:61978"/>
        <dbReference type="ChEBI" id="CHEBI:456216"/>
        <dbReference type="EC" id="2.7.10.1"/>
    </reaction>
</comment>
<dbReference type="InterPro" id="IPR041155">
    <property type="entry name" value="FERM_F1"/>
</dbReference>
<name>A0A8K0NV91_LADFU</name>
<keyword evidence="4" id="KW-0677">Repeat</keyword>
<evidence type="ECO:0000256" key="2">
    <source>
        <dbReference type="ARBA" id="ARBA00022553"/>
    </source>
</evidence>
<comment type="subcellular location">
    <subcellularLocation>
        <location evidence="1">Endomembrane system</location>
    </subcellularLocation>
</comment>
<keyword evidence="8" id="KW-0727">SH2 domain</keyword>
<keyword evidence="6 14" id="KW-0418">Kinase</keyword>
<protein>
    <recommendedName>
        <fullName evidence="14">Tyrosine-protein kinase</fullName>
        <ecNumber evidence="14">2.7.10.2</ecNumber>
    </recommendedName>
</protein>
<evidence type="ECO:0000256" key="6">
    <source>
        <dbReference type="ARBA" id="ARBA00022777"/>
    </source>
</evidence>
<evidence type="ECO:0000256" key="5">
    <source>
        <dbReference type="ARBA" id="ARBA00022741"/>
    </source>
</evidence>
<dbReference type="GO" id="GO:0002009">
    <property type="term" value="P:morphogenesis of an epithelium"/>
    <property type="evidence" value="ECO:0007669"/>
    <property type="project" value="UniProtKB-ARBA"/>
</dbReference>
<reference evidence="17" key="2">
    <citation type="submission" date="2017-10" db="EMBL/GenBank/DDBJ databases">
        <title>Ladona fulva Genome sequencing and assembly.</title>
        <authorList>
            <person name="Murali S."/>
            <person name="Richards S."/>
            <person name="Bandaranaike D."/>
            <person name="Bellair M."/>
            <person name="Blankenburg K."/>
            <person name="Chao H."/>
            <person name="Dinh H."/>
            <person name="Doddapaneni H."/>
            <person name="Dugan-Rocha S."/>
            <person name="Elkadiri S."/>
            <person name="Gnanaolivu R."/>
            <person name="Hernandez B."/>
            <person name="Skinner E."/>
            <person name="Javaid M."/>
            <person name="Lee S."/>
            <person name="Li M."/>
            <person name="Ming W."/>
            <person name="Munidasa M."/>
            <person name="Muniz J."/>
            <person name="Nguyen L."/>
            <person name="Hughes D."/>
            <person name="Osuji N."/>
            <person name="Pu L.-L."/>
            <person name="Puazo M."/>
            <person name="Qu C."/>
            <person name="Quiroz J."/>
            <person name="Raj R."/>
            <person name="Weissenberger G."/>
            <person name="Xin Y."/>
            <person name="Zou X."/>
            <person name="Han Y."/>
            <person name="Worley K."/>
            <person name="Muzny D."/>
            <person name="Gibbs R."/>
        </authorList>
    </citation>
    <scope>NUCLEOTIDE SEQUENCE</scope>
    <source>
        <strain evidence="17">Sampled in the wild</strain>
    </source>
</reference>
<dbReference type="InterPro" id="IPR020635">
    <property type="entry name" value="Tyr_kinase_cat_dom"/>
</dbReference>
<keyword evidence="10 14" id="KW-0829">Tyrosine-protein kinase</keyword>
<accession>A0A8K0NV91</accession>
<dbReference type="FunFam" id="1.10.510.10:FF:001512">
    <property type="entry name" value="Receptor tyrosine-protein kinase erbB-2"/>
    <property type="match status" value="1"/>
</dbReference>
<dbReference type="AlphaFoldDB" id="A0A8K0NV91"/>
<dbReference type="GO" id="GO:0005829">
    <property type="term" value="C:cytosol"/>
    <property type="evidence" value="ECO:0007669"/>
    <property type="project" value="TreeGrafter"/>
</dbReference>
<dbReference type="GO" id="GO:0035556">
    <property type="term" value="P:intracellular signal transduction"/>
    <property type="evidence" value="ECO:0007669"/>
    <property type="project" value="TreeGrafter"/>
</dbReference>
<comment type="similarity">
    <text evidence="14">Belongs to the protein kinase superfamily. Tyr protein kinase family.</text>
</comment>
<feature type="domain" description="Protein kinase" evidence="15">
    <location>
        <begin position="445"/>
        <end position="706"/>
    </location>
</feature>
<dbReference type="SUPFAM" id="SSF55550">
    <property type="entry name" value="SH2 domain"/>
    <property type="match status" value="1"/>
</dbReference>
<evidence type="ECO:0000256" key="8">
    <source>
        <dbReference type="ARBA" id="ARBA00022999"/>
    </source>
</evidence>
<dbReference type="CDD" id="cd00192">
    <property type="entry name" value="PTKc"/>
    <property type="match status" value="1"/>
</dbReference>
<dbReference type="GO" id="GO:0012505">
    <property type="term" value="C:endomembrane system"/>
    <property type="evidence" value="ECO:0007669"/>
    <property type="project" value="UniProtKB-SubCell"/>
</dbReference>
<keyword evidence="18" id="KW-1185">Reference proteome</keyword>
<dbReference type="SMART" id="SM00219">
    <property type="entry name" value="TyrKc"/>
    <property type="match status" value="2"/>
</dbReference>
<dbReference type="InterPro" id="IPR019749">
    <property type="entry name" value="Band_41_domain"/>
</dbReference>
<dbReference type="InterPro" id="IPR000299">
    <property type="entry name" value="FERM_domain"/>
</dbReference>
<dbReference type="Pfam" id="PF21990">
    <property type="entry name" value="SH2_1"/>
    <property type="match status" value="1"/>
</dbReference>
<evidence type="ECO:0000256" key="12">
    <source>
        <dbReference type="ARBA" id="ARBA00051245"/>
    </source>
</evidence>
<feature type="domain" description="Protein kinase" evidence="15">
    <location>
        <begin position="845"/>
        <end position="1131"/>
    </location>
</feature>
<dbReference type="GO" id="GO:0050793">
    <property type="term" value="P:regulation of developmental process"/>
    <property type="evidence" value="ECO:0007669"/>
    <property type="project" value="UniProtKB-ARBA"/>
</dbReference>
<dbReference type="GO" id="GO:0019221">
    <property type="term" value="P:cytokine-mediated signaling pathway"/>
    <property type="evidence" value="ECO:0007669"/>
    <property type="project" value="TreeGrafter"/>
</dbReference>
<evidence type="ECO:0000256" key="1">
    <source>
        <dbReference type="ARBA" id="ARBA00004308"/>
    </source>
</evidence>
<dbReference type="GO" id="GO:0005524">
    <property type="term" value="F:ATP binding"/>
    <property type="evidence" value="ECO:0007669"/>
    <property type="project" value="UniProtKB-UniRule"/>
</dbReference>
<dbReference type="SUPFAM" id="SSF56112">
    <property type="entry name" value="Protein kinase-like (PK-like)"/>
    <property type="match status" value="2"/>
</dbReference>
<dbReference type="Proteomes" id="UP000792457">
    <property type="component" value="Unassembled WGS sequence"/>
</dbReference>
<evidence type="ECO:0000256" key="13">
    <source>
        <dbReference type="PROSITE-ProRule" id="PRU10141"/>
    </source>
</evidence>
<dbReference type="InterPro" id="IPR000719">
    <property type="entry name" value="Prot_kinase_dom"/>
</dbReference>
<dbReference type="PROSITE" id="PS00107">
    <property type="entry name" value="PROTEIN_KINASE_ATP"/>
    <property type="match status" value="1"/>
</dbReference>
<dbReference type="InterPro" id="IPR017441">
    <property type="entry name" value="Protein_kinase_ATP_BS"/>
</dbReference>
<feature type="domain" description="FERM" evidence="16">
    <location>
        <begin position="4"/>
        <end position="381"/>
    </location>
</feature>
<dbReference type="PROSITE" id="PS00109">
    <property type="entry name" value="PROTEIN_KINASE_TYR"/>
    <property type="match status" value="1"/>
</dbReference>
<evidence type="ECO:0000259" key="15">
    <source>
        <dbReference type="PROSITE" id="PS50011"/>
    </source>
</evidence>
<dbReference type="GO" id="GO:0030182">
    <property type="term" value="P:neuron differentiation"/>
    <property type="evidence" value="ECO:0007669"/>
    <property type="project" value="UniProtKB-ARBA"/>
</dbReference>
<dbReference type="GO" id="GO:0051130">
    <property type="term" value="P:positive regulation of cellular component organization"/>
    <property type="evidence" value="ECO:0007669"/>
    <property type="project" value="UniProtKB-ARBA"/>
</dbReference>
<dbReference type="GO" id="GO:0004715">
    <property type="term" value="F:non-membrane spanning protein tyrosine kinase activity"/>
    <property type="evidence" value="ECO:0007669"/>
    <property type="project" value="UniProtKB-EC"/>
</dbReference>
<dbReference type="GO" id="GO:0071944">
    <property type="term" value="C:cell periphery"/>
    <property type="evidence" value="ECO:0007669"/>
    <property type="project" value="UniProtKB-ARBA"/>
</dbReference>
<dbReference type="OrthoDB" id="1915767at2759"/>
<evidence type="ECO:0000256" key="10">
    <source>
        <dbReference type="ARBA" id="ARBA00023137"/>
    </source>
</evidence>
<dbReference type="GO" id="GO:0005126">
    <property type="term" value="F:cytokine receptor binding"/>
    <property type="evidence" value="ECO:0007669"/>
    <property type="project" value="TreeGrafter"/>
</dbReference>
<dbReference type="CDD" id="cd09921">
    <property type="entry name" value="SH2_Jak_family"/>
    <property type="match status" value="1"/>
</dbReference>
<comment type="caution">
    <text evidence="17">The sequence shown here is derived from an EMBL/GenBank/DDBJ whole genome shotgun (WGS) entry which is preliminary data.</text>
</comment>
<evidence type="ECO:0000256" key="9">
    <source>
        <dbReference type="ARBA" id="ARBA00023136"/>
    </source>
</evidence>